<accession>A0ABM8BSZ5</accession>
<evidence type="ECO:0000313" key="1">
    <source>
        <dbReference type="EMBL" id="BDT02979.1"/>
    </source>
</evidence>
<name>A0ABM8BSZ5_9MOLU</name>
<organism evidence="1 2">
    <name type="scientific">Spiroplasma ixodetis</name>
    <dbReference type="NCBI Taxonomy" id="2141"/>
    <lineage>
        <taxon>Bacteria</taxon>
        <taxon>Bacillati</taxon>
        <taxon>Mycoplasmatota</taxon>
        <taxon>Mollicutes</taxon>
        <taxon>Entomoplasmatales</taxon>
        <taxon>Spiroplasmataceae</taxon>
        <taxon>Spiroplasma</taxon>
    </lineage>
</organism>
<dbReference type="Proteomes" id="UP001163387">
    <property type="component" value="Chromosome"/>
</dbReference>
<keyword evidence="2" id="KW-1185">Reference proteome</keyword>
<reference evidence="1 2" key="1">
    <citation type="journal article" date="2022" name="Front. Microbiol.">
        <title>Male-killing mechanisms vary between Spiroplasma species.</title>
        <authorList>
            <person name="Arai H."/>
            <person name="Inoue M."/>
            <person name="Kageyama D."/>
        </authorList>
    </citation>
    <scope>NUCLEOTIDE SEQUENCE [LARGE SCALE GENOMIC DNA]</scope>
    <source>
        <strain evidence="2">sHm</strain>
    </source>
</reference>
<proteinExistence type="predicted"/>
<dbReference type="EMBL" id="AP026933">
    <property type="protein sequence ID" value="BDT02979.1"/>
    <property type="molecule type" value="Genomic_DNA"/>
</dbReference>
<gene>
    <name evidence="1" type="ORF">SHM_06250</name>
</gene>
<sequence>MTFSFKIETKKVIKVRLEYSIDYVKASGKRNRKIFQISEIYLKENVKKFYAKKHCFADISTRITGTHSISLIVNGTTWDTLILRCWLLNSLINYLINLHINLIRITKLEN</sequence>
<protein>
    <submittedName>
        <fullName evidence="1">Uncharacterized protein</fullName>
    </submittedName>
</protein>
<evidence type="ECO:0000313" key="2">
    <source>
        <dbReference type="Proteomes" id="UP001163387"/>
    </source>
</evidence>